<name>L0AYI5_THEEQ</name>
<reference evidence="1 2" key="1">
    <citation type="journal article" date="2012" name="BMC Genomics">
        <title>Comparative genomic analysis and phylogenetic position of Theileria equi.</title>
        <authorList>
            <person name="Kappmeyer L.S."/>
            <person name="Thiagarajan M."/>
            <person name="Herndon D.R."/>
            <person name="Ramsay J.D."/>
            <person name="Caler E."/>
            <person name="Djikeng A."/>
            <person name="Gillespie J.J."/>
            <person name="Lau A.O."/>
            <person name="Roalson E.H."/>
            <person name="Silva J.C."/>
            <person name="Silva M.G."/>
            <person name="Suarez C.E."/>
            <person name="Ueti M.W."/>
            <person name="Nene V.M."/>
            <person name="Mealey R.H."/>
            <person name="Knowles D.P."/>
            <person name="Brayton K.A."/>
        </authorList>
    </citation>
    <scope>NUCLEOTIDE SEQUENCE [LARGE SCALE GENOMIC DNA]</scope>
    <source>
        <strain evidence="1 2">WA</strain>
    </source>
</reference>
<dbReference type="AlphaFoldDB" id="L0AYI5"/>
<proteinExistence type="predicted"/>
<dbReference type="VEuPathDB" id="PiroplasmaDB:BEWA_027880"/>
<dbReference type="GeneID" id="15806075"/>
<accession>L0AYI5</accession>
<sequence>MSYISLKQTHINLKFHKERQLIGLLTQKAQKNLKLGHYDRAKAFSSRSLWILKSRTFRNWDIARARNILAYAGALLKSEPINAPKTFSNDSFDALPDRRLVESEWIRFVSRVITCKDRIKIVSRPLGGPYLNLLQLDRTIESLICRYSACSINLLPKLLTIRALLTEDEEERCGFSIMALLMDVNAEFGTKVIDIAIRSLYNLGHENYKVLTIAKGLLDS</sequence>
<dbReference type="KEGG" id="beq:BEWA_027880"/>
<gene>
    <name evidence="1" type="ORF">BEWA_027880</name>
</gene>
<evidence type="ECO:0000313" key="2">
    <source>
        <dbReference type="Proteomes" id="UP000031512"/>
    </source>
</evidence>
<evidence type="ECO:0000313" key="1">
    <source>
        <dbReference type="EMBL" id="AFZ79939.1"/>
    </source>
</evidence>
<dbReference type="EMBL" id="CP001669">
    <property type="protein sequence ID" value="AFZ79939.1"/>
    <property type="molecule type" value="Genomic_DNA"/>
</dbReference>
<dbReference type="Proteomes" id="UP000031512">
    <property type="component" value="Chromosome 1"/>
</dbReference>
<keyword evidence="2" id="KW-1185">Reference proteome</keyword>
<dbReference type="RefSeq" id="XP_004829605.1">
    <property type="nucleotide sequence ID" value="XM_004829548.1"/>
</dbReference>
<protein>
    <submittedName>
        <fullName evidence="1">Uncharacterized protein</fullName>
    </submittedName>
</protein>
<organism evidence="1 2">
    <name type="scientific">Theileria equi strain WA</name>
    <dbReference type="NCBI Taxonomy" id="1537102"/>
    <lineage>
        <taxon>Eukaryota</taxon>
        <taxon>Sar</taxon>
        <taxon>Alveolata</taxon>
        <taxon>Apicomplexa</taxon>
        <taxon>Aconoidasida</taxon>
        <taxon>Piroplasmida</taxon>
        <taxon>Theileriidae</taxon>
        <taxon>Theileria</taxon>
    </lineage>
</organism>